<accession>A0ABZ3IYH3</accession>
<sequence length="36" mass="4194">MEECRLKVKSILINNFYIFALTTIISIAKLSAFRVF</sequence>
<protein>
    <submittedName>
        <fullName evidence="2">Uncharacterized protein</fullName>
    </submittedName>
</protein>
<keyword evidence="1" id="KW-1133">Transmembrane helix</keyword>
<evidence type="ECO:0000313" key="2">
    <source>
        <dbReference type="EMBL" id="XFO71149.1"/>
    </source>
</evidence>
<keyword evidence="3" id="KW-1185">Reference proteome</keyword>
<feature type="transmembrane region" description="Helical" evidence="1">
    <location>
        <begin position="12"/>
        <end position="33"/>
    </location>
</feature>
<dbReference type="EMBL" id="CP155571">
    <property type="protein sequence ID" value="XFO71149.1"/>
    <property type="molecule type" value="Genomic_DNA"/>
</dbReference>
<gene>
    <name evidence="2" type="ORF">SPACI_011640</name>
</gene>
<dbReference type="Proteomes" id="UP000216052">
    <property type="component" value="Chromosome"/>
</dbReference>
<proteinExistence type="predicted"/>
<name>A0ABZ3IYH3_SPOA4</name>
<reference evidence="2" key="1">
    <citation type="submission" date="2024-05" db="EMBL/GenBank/DDBJ databases">
        <title>Isolation and characterization of Sporomusa carbonis sp. nov., a carboxydotrophic hydrogenogen in the genus of Sporomusa isolated from a charcoal burning pile.</title>
        <authorList>
            <person name="Boeer T."/>
            <person name="Rosenbaum F."/>
            <person name="Eysell L."/>
            <person name="Mueller V."/>
            <person name="Daniel R."/>
            <person name="Poehlein A."/>
        </authorList>
    </citation>
    <scope>NUCLEOTIDE SEQUENCE [LARGE SCALE GENOMIC DNA]</scope>
    <source>
        <strain evidence="2">DSM 3132</strain>
    </source>
</reference>
<keyword evidence="1" id="KW-0472">Membrane</keyword>
<keyword evidence="1" id="KW-0812">Transmembrane</keyword>
<organism evidence="2 3">
    <name type="scientific">Sporomusa acidovorans (strain ATCC 49682 / DSM 3132 / Mol)</name>
    <dbReference type="NCBI Taxonomy" id="1123286"/>
    <lineage>
        <taxon>Bacteria</taxon>
        <taxon>Bacillati</taxon>
        <taxon>Bacillota</taxon>
        <taxon>Negativicutes</taxon>
        <taxon>Selenomonadales</taxon>
        <taxon>Sporomusaceae</taxon>
        <taxon>Sporomusa</taxon>
    </lineage>
</organism>
<evidence type="ECO:0000313" key="3">
    <source>
        <dbReference type="Proteomes" id="UP000216052"/>
    </source>
</evidence>
<evidence type="ECO:0000256" key="1">
    <source>
        <dbReference type="SAM" id="Phobius"/>
    </source>
</evidence>